<dbReference type="AlphaFoldDB" id="A0A0R2XFP8"/>
<accession>A0A0R2XFP8</accession>
<organism evidence="1 2">
    <name type="scientific">Verrucomicrobia subdivision 6 bacterium BACL9 MAG-120820-bin42</name>
    <dbReference type="NCBI Taxonomy" id="1655634"/>
    <lineage>
        <taxon>Bacteria</taxon>
        <taxon>Pseudomonadati</taxon>
        <taxon>Verrucomicrobiota</taxon>
        <taxon>Verrucomicrobiia</taxon>
        <taxon>Verrucomicrobiales</taxon>
        <taxon>Verrucomicrobia subdivision 6</taxon>
    </lineage>
</organism>
<comment type="caution">
    <text evidence="1">The sequence shown here is derived from an EMBL/GenBank/DDBJ whole genome shotgun (WGS) entry which is preliminary data.</text>
</comment>
<proteinExistence type="predicted"/>
<evidence type="ECO:0000313" key="1">
    <source>
        <dbReference type="EMBL" id="KRP32881.1"/>
    </source>
</evidence>
<dbReference type="EMBL" id="LIDM01000050">
    <property type="protein sequence ID" value="KRP32881.1"/>
    <property type="molecule type" value="Genomic_DNA"/>
</dbReference>
<name>A0A0R2XFP8_9BACT</name>
<feature type="non-terminal residue" evidence="1">
    <location>
        <position position="101"/>
    </location>
</feature>
<protein>
    <submittedName>
        <fullName evidence="1">Uncharacterized protein</fullName>
    </submittedName>
</protein>
<sequence length="101" mass="9890">MAAPPETALRSRKISGGGAIALDESAALDAAWAAEGGESLWFWLGSSFVLGVSFTFSMGVPGPAVGLRRSGLGRAGAGLGGCWAGLAVEGLRRAAGGGEAG</sequence>
<evidence type="ECO:0000313" key="2">
    <source>
        <dbReference type="Proteomes" id="UP000051557"/>
    </source>
</evidence>
<dbReference type="Proteomes" id="UP000051557">
    <property type="component" value="Unassembled WGS sequence"/>
</dbReference>
<reference evidence="1 2" key="1">
    <citation type="submission" date="2015-10" db="EMBL/GenBank/DDBJ databases">
        <title>Metagenome-Assembled Genomes uncover a global brackish microbiome.</title>
        <authorList>
            <person name="Hugerth L.W."/>
            <person name="Larsson J."/>
            <person name="Alneberg J."/>
            <person name="Lindh M.V."/>
            <person name="Legrand C."/>
            <person name="Pinhassi J."/>
            <person name="Andersson A.F."/>
        </authorList>
    </citation>
    <scope>NUCLEOTIDE SEQUENCE [LARGE SCALE GENOMIC DNA]</scope>
    <source>
        <strain evidence="1">BACL9 MAG-120820-bin42</strain>
    </source>
</reference>
<gene>
    <name evidence="1" type="ORF">ABS32_02185</name>
</gene>